<dbReference type="NCBIfam" id="NF003811">
    <property type="entry name" value="PRK05402.1"/>
    <property type="match status" value="1"/>
</dbReference>
<dbReference type="InterPro" id="IPR013780">
    <property type="entry name" value="Glyco_hydro_b"/>
</dbReference>
<dbReference type="PANTHER" id="PTHR43651">
    <property type="entry name" value="1,4-ALPHA-GLUCAN-BRANCHING ENZYME"/>
    <property type="match status" value="1"/>
</dbReference>
<proteinExistence type="inferred from homology"/>
<accession>A0A0J1FQ83</accession>
<dbReference type="Gene3D" id="2.60.40.1180">
    <property type="entry name" value="Golgi alpha-mannosidase II"/>
    <property type="match status" value="1"/>
</dbReference>
<keyword evidence="5 10" id="KW-0321">Glycogen metabolism</keyword>
<evidence type="ECO:0000313" key="13">
    <source>
        <dbReference type="EMBL" id="KLU65472.1"/>
    </source>
</evidence>
<dbReference type="Pfam" id="PF02806">
    <property type="entry name" value="Alpha-amylase_C"/>
    <property type="match status" value="1"/>
</dbReference>
<keyword evidence="8 10" id="KW-0320">Glycogen biosynthesis</keyword>
<feature type="active site" description="Nucleophile" evidence="10 11">
    <location>
        <position position="304"/>
    </location>
</feature>
<dbReference type="Gene3D" id="2.60.40.10">
    <property type="entry name" value="Immunoglobulins"/>
    <property type="match status" value="1"/>
</dbReference>
<evidence type="ECO:0000256" key="1">
    <source>
        <dbReference type="ARBA" id="ARBA00000826"/>
    </source>
</evidence>
<dbReference type="FunFam" id="3.20.20.80:FF:000003">
    <property type="entry name" value="1,4-alpha-glucan branching enzyme GlgB"/>
    <property type="match status" value="1"/>
</dbReference>
<dbReference type="GO" id="GO:0043169">
    <property type="term" value="F:cation binding"/>
    <property type="evidence" value="ECO:0007669"/>
    <property type="project" value="InterPro"/>
</dbReference>
<dbReference type="UniPathway" id="UPA00164"/>
<dbReference type="EC" id="2.4.1.18" evidence="10"/>
<dbReference type="NCBIfam" id="NF008967">
    <property type="entry name" value="PRK12313.1"/>
    <property type="match status" value="1"/>
</dbReference>
<dbReference type="Pfam" id="PF00128">
    <property type="entry name" value="Alpha-amylase"/>
    <property type="match status" value="1"/>
</dbReference>
<evidence type="ECO:0000256" key="5">
    <source>
        <dbReference type="ARBA" id="ARBA00022600"/>
    </source>
</evidence>
<comment type="pathway">
    <text evidence="3 10">Glycan biosynthesis; glycogen biosynthesis.</text>
</comment>
<dbReference type="STRING" id="476652.DEAC_c26090"/>
<name>A0A0J1FQ83_9FIRM</name>
<dbReference type="SMART" id="SM00642">
    <property type="entry name" value="Aamy"/>
    <property type="match status" value="1"/>
</dbReference>
<gene>
    <name evidence="10 13" type="primary">glgB</name>
    <name evidence="13" type="ORF">DEAC_c26090</name>
</gene>
<dbReference type="InterPro" id="IPR014756">
    <property type="entry name" value="Ig_E-set"/>
</dbReference>
<dbReference type="EMBL" id="LDZY01000008">
    <property type="protein sequence ID" value="KLU65472.1"/>
    <property type="molecule type" value="Genomic_DNA"/>
</dbReference>
<reference evidence="13 14" key="1">
    <citation type="submission" date="2015-06" db="EMBL/GenBank/DDBJ databases">
        <title>Draft genome of the moderately acidophilic sulfate reducer Candidatus Desulfosporosinus acididurans strain M1.</title>
        <authorList>
            <person name="Poehlein A."/>
            <person name="Petzsch P."/>
            <person name="Johnson B.D."/>
            <person name="Schloemann M."/>
            <person name="Daniel R."/>
            <person name="Muehling M."/>
        </authorList>
    </citation>
    <scope>NUCLEOTIDE SEQUENCE [LARGE SCALE GENOMIC DNA]</scope>
    <source>
        <strain evidence="13 14">M1</strain>
    </source>
</reference>
<dbReference type="InterPro" id="IPR017853">
    <property type="entry name" value="GH"/>
</dbReference>
<comment type="function">
    <text evidence="2 10">Catalyzes the formation of the alpha-1,6-glucosidic linkages in glycogen by scission of a 1,4-alpha-linked oligosaccharide from growing alpha-1,4-glucan chains and the subsequent attachment of the oligosaccharide to the alpha-1,6 position.</text>
</comment>
<feature type="domain" description="Glycosyl hydrolase family 13 catalytic" evidence="12">
    <location>
        <begin position="152"/>
        <end position="509"/>
    </location>
</feature>
<evidence type="ECO:0000256" key="11">
    <source>
        <dbReference type="PIRSR" id="PIRSR000463-1"/>
    </source>
</evidence>
<evidence type="ECO:0000256" key="3">
    <source>
        <dbReference type="ARBA" id="ARBA00004964"/>
    </source>
</evidence>
<evidence type="ECO:0000256" key="7">
    <source>
        <dbReference type="ARBA" id="ARBA00022679"/>
    </source>
</evidence>
<dbReference type="InterPro" id="IPR004193">
    <property type="entry name" value="Glyco_hydro_13_N"/>
</dbReference>
<keyword evidence="6 10" id="KW-0328">Glycosyltransferase</keyword>
<protein>
    <recommendedName>
        <fullName evidence="10">1,4-alpha-glucan branching enzyme GlgB</fullName>
        <ecNumber evidence="10">2.4.1.18</ecNumber>
    </recommendedName>
    <alternativeName>
        <fullName evidence="10">1,4-alpha-D-glucan:1,4-alpha-D-glucan 6-glucosyl-transferase</fullName>
    </alternativeName>
    <alternativeName>
        <fullName evidence="10">Alpha-(1-&gt;4)-glucan branching enzyme</fullName>
    </alternativeName>
    <alternativeName>
        <fullName evidence="10">Glycogen branching enzyme</fullName>
        <shortName evidence="10">BE</shortName>
    </alternativeName>
</protein>
<dbReference type="GO" id="GO:0005978">
    <property type="term" value="P:glycogen biosynthetic process"/>
    <property type="evidence" value="ECO:0007669"/>
    <property type="project" value="UniProtKB-UniRule"/>
</dbReference>
<dbReference type="PIRSF" id="PIRSF000463">
    <property type="entry name" value="GlgB"/>
    <property type="match status" value="1"/>
</dbReference>
<dbReference type="Gene3D" id="3.20.20.80">
    <property type="entry name" value="Glycosidases"/>
    <property type="match status" value="1"/>
</dbReference>
<dbReference type="RefSeq" id="WP_047810439.1">
    <property type="nucleotide sequence ID" value="NZ_LDZY01000008.1"/>
</dbReference>
<keyword evidence="14" id="KW-1185">Reference proteome</keyword>
<dbReference type="PATRIC" id="fig|476652.3.peg.2730"/>
<comment type="caution">
    <text evidence="13">The sequence shown here is derived from an EMBL/GenBank/DDBJ whole genome shotgun (WGS) entry which is preliminary data.</text>
</comment>
<keyword evidence="9 10" id="KW-0119">Carbohydrate metabolism</keyword>
<dbReference type="InterPro" id="IPR037439">
    <property type="entry name" value="Branching_enzy"/>
</dbReference>
<dbReference type="Pfam" id="PF02922">
    <property type="entry name" value="CBM_48"/>
    <property type="match status" value="1"/>
</dbReference>
<dbReference type="AlphaFoldDB" id="A0A0J1FQ83"/>
<dbReference type="NCBIfam" id="TIGR01515">
    <property type="entry name" value="branching_enzym"/>
    <property type="match status" value="1"/>
</dbReference>
<evidence type="ECO:0000313" key="14">
    <source>
        <dbReference type="Proteomes" id="UP000036356"/>
    </source>
</evidence>
<dbReference type="SUPFAM" id="SSF51011">
    <property type="entry name" value="Glycosyl hydrolase domain"/>
    <property type="match status" value="1"/>
</dbReference>
<comment type="similarity">
    <text evidence="4 10">Belongs to the glycosyl hydrolase 13 family. GlgB subfamily.</text>
</comment>
<dbReference type="InterPro" id="IPR006407">
    <property type="entry name" value="GlgB"/>
</dbReference>
<evidence type="ECO:0000256" key="6">
    <source>
        <dbReference type="ARBA" id="ARBA00022676"/>
    </source>
</evidence>
<comment type="subunit">
    <text evidence="10">Monomer.</text>
</comment>
<evidence type="ECO:0000256" key="2">
    <source>
        <dbReference type="ARBA" id="ARBA00002953"/>
    </source>
</evidence>
<dbReference type="Proteomes" id="UP000036356">
    <property type="component" value="Unassembled WGS sequence"/>
</dbReference>
<dbReference type="InterPro" id="IPR006048">
    <property type="entry name" value="A-amylase/branching_C"/>
</dbReference>
<evidence type="ECO:0000259" key="12">
    <source>
        <dbReference type="SMART" id="SM00642"/>
    </source>
</evidence>
<evidence type="ECO:0000256" key="4">
    <source>
        <dbReference type="ARBA" id="ARBA00009000"/>
    </source>
</evidence>
<dbReference type="CDD" id="cd11322">
    <property type="entry name" value="AmyAc_Glg_BE"/>
    <property type="match status" value="1"/>
</dbReference>
<dbReference type="PANTHER" id="PTHR43651:SF3">
    <property type="entry name" value="1,4-ALPHA-GLUCAN-BRANCHING ENZYME"/>
    <property type="match status" value="1"/>
</dbReference>
<dbReference type="CDD" id="cd02855">
    <property type="entry name" value="E_set_GBE_prok_N"/>
    <property type="match status" value="1"/>
</dbReference>
<evidence type="ECO:0000256" key="10">
    <source>
        <dbReference type="HAMAP-Rule" id="MF_00685"/>
    </source>
</evidence>
<sequence>MRELAFLNLEEIYLFNRGELYKAYTKFGAHIIEDNGVLGTYFAVWVPDAKAVSVVGDFNDWQTKQDWMLEIGDTGVWTLFIPQKLTGLYKFAIRTKNDEVFLKSDPFAFYSELRPLTASKLYALEGYHWRDQHWISRRKESHPQNKPLLIYEVHAGSWRRKRNGGFYHWRDFTDELIRYVLEMGYTHIEFMPLMEHPYDGSWGYQITGYYSCSSRFGTPHDFMRFVDCCHQAGIGVILDWVPGHFCKDGHGLGKFNGSSVYEKDEHGKWGTYTFNFSKPEVWSFLIANAVFWFDKFHIDGLRIDGVSSMLYLDFEKPDKGWERNSQGGRENLEAIAFMQRLNEVVFHNFPGVLMAAEESTAWPLVSYPTYVNGLGYNFKWNMGWMNDTLRYMQQEFACRKDYHNLLNFSLTYAFSENFVLPLSHDEVVHGKKSLLNKMPGDYGQKFAGLRNLISYQMGHPGKKLMFMGGELAQFIEWRYDAELDWLLLGYEMHKKFQEYIKHFNKLYQREKAFWENDQEWSGFEWIDADNRNQSILIFCRRGKDPKNFLIIIINFQPVAYGNFRLGVPRRGIYQELFNSDREIFGGSNCLNSAPMVTERIQWHGRTFSLRIKVPPLATIILKPQYNYKLRRGGVACLPTKTISNWRILPKSVKQKALP</sequence>
<keyword evidence="7 10" id="KW-0808">Transferase</keyword>
<dbReference type="HAMAP" id="MF_00685">
    <property type="entry name" value="GlgB"/>
    <property type="match status" value="1"/>
</dbReference>
<dbReference type="InterPro" id="IPR006047">
    <property type="entry name" value="GH13_cat_dom"/>
</dbReference>
<dbReference type="SUPFAM" id="SSF81296">
    <property type="entry name" value="E set domains"/>
    <property type="match status" value="1"/>
</dbReference>
<dbReference type="InterPro" id="IPR044143">
    <property type="entry name" value="GlgB_N_E_set_prok"/>
</dbReference>
<organism evidence="13 14">
    <name type="scientific">Desulfosporosinus acididurans</name>
    <dbReference type="NCBI Taxonomy" id="476652"/>
    <lineage>
        <taxon>Bacteria</taxon>
        <taxon>Bacillati</taxon>
        <taxon>Bacillota</taxon>
        <taxon>Clostridia</taxon>
        <taxon>Eubacteriales</taxon>
        <taxon>Desulfitobacteriaceae</taxon>
        <taxon>Desulfosporosinus</taxon>
    </lineage>
</organism>
<dbReference type="SUPFAM" id="SSF51445">
    <property type="entry name" value="(Trans)glycosidases"/>
    <property type="match status" value="1"/>
</dbReference>
<dbReference type="GO" id="GO:0004553">
    <property type="term" value="F:hydrolase activity, hydrolyzing O-glycosyl compounds"/>
    <property type="evidence" value="ECO:0007669"/>
    <property type="project" value="InterPro"/>
</dbReference>
<dbReference type="GO" id="GO:0005829">
    <property type="term" value="C:cytosol"/>
    <property type="evidence" value="ECO:0007669"/>
    <property type="project" value="TreeGrafter"/>
</dbReference>
<dbReference type="FunFam" id="2.60.40.1180:FF:000002">
    <property type="entry name" value="1,4-alpha-glucan branching enzyme GlgB"/>
    <property type="match status" value="1"/>
</dbReference>
<dbReference type="GO" id="GO:0003844">
    <property type="term" value="F:1,4-alpha-glucan branching enzyme activity"/>
    <property type="evidence" value="ECO:0007669"/>
    <property type="project" value="UniProtKB-UniRule"/>
</dbReference>
<dbReference type="InterPro" id="IPR013783">
    <property type="entry name" value="Ig-like_fold"/>
</dbReference>
<feature type="active site" description="Proton donor" evidence="10 11">
    <location>
        <position position="357"/>
    </location>
</feature>
<evidence type="ECO:0000256" key="9">
    <source>
        <dbReference type="ARBA" id="ARBA00023277"/>
    </source>
</evidence>
<comment type="catalytic activity">
    <reaction evidence="1 10">
        <text>Transfers a segment of a (1-&gt;4)-alpha-D-glucan chain to a primary hydroxy group in a similar glucan chain.</text>
        <dbReference type="EC" id="2.4.1.18"/>
    </reaction>
</comment>
<evidence type="ECO:0000256" key="8">
    <source>
        <dbReference type="ARBA" id="ARBA00023056"/>
    </source>
</evidence>